<protein>
    <recommendedName>
        <fullName evidence="4">Choice-of-anchor B family protein</fullName>
    </recommendedName>
</protein>
<dbReference type="SUPFAM" id="SSF51004">
    <property type="entry name" value="C-terminal (heme d1) domain of cytochrome cd1-nitrite reductase"/>
    <property type="match status" value="1"/>
</dbReference>
<gene>
    <name evidence="2" type="ORF">BSZ37_07585</name>
</gene>
<accession>A0A271IYH9</accession>
<name>A0A271IYH9_9BACT</name>
<dbReference type="PANTHER" id="PTHR38787">
    <property type="entry name" value="REGULATORY P DOMAIN-CONTAINING PROTEIN"/>
    <property type="match status" value="1"/>
</dbReference>
<evidence type="ECO:0000256" key="1">
    <source>
        <dbReference type="SAM" id="SignalP"/>
    </source>
</evidence>
<dbReference type="PANTHER" id="PTHR38787:SF3">
    <property type="entry name" value="REGULATORY P DOMAIN-CONTAINING PROTEIN"/>
    <property type="match status" value="1"/>
</dbReference>
<proteinExistence type="predicted"/>
<dbReference type="InterPro" id="IPR015943">
    <property type="entry name" value="WD40/YVTN_repeat-like_dom_sf"/>
</dbReference>
<dbReference type="InterPro" id="IPR013211">
    <property type="entry name" value="LVIVD"/>
</dbReference>
<evidence type="ECO:0008006" key="4">
    <source>
        <dbReference type="Google" id="ProtNLM"/>
    </source>
</evidence>
<feature type="signal peptide" evidence="1">
    <location>
        <begin position="1"/>
        <end position="17"/>
    </location>
</feature>
<dbReference type="GO" id="GO:0005576">
    <property type="term" value="C:extracellular region"/>
    <property type="evidence" value="ECO:0007669"/>
    <property type="project" value="TreeGrafter"/>
</dbReference>
<dbReference type="Proteomes" id="UP000216339">
    <property type="component" value="Unassembled WGS sequence"/>
</dbReference>
<evidence type="ECO:0000313" key="2">
    <source>
        <dbReference type="EMBL" id="PAP76316.1"/>
    </source>
</evidence>
<feature type="chain" id="PRO_5013352200" description="Choice-of-anchor B family protein" evidence="1">
    <location>
        <begin position="18"/>
        <end position="357"/>
    </location>
</feature>
<reference evidence="2 3" key="1">
    <citation type="submission" date="2016-11" db="EMBL/GenBank/DDBJ databases">
        <title>Study of marine rhodopsin-containing bacteria.</title>
        <authorList>
            <person name="Yoshizawa S."/>
            <person name="Kumagai Y."/>
            <person name="Kogure K."/>
        </authorList>
    </citation>
    <scope>NUCLEOTIDE SEQUENCE [LARGE SCALE GENOMIC DNA]</scope>
    <source>
        <strain evidence="2 3">SAORIC-28</strain>
    </source>
</reference>
<dbReference type="Gene3D" id="2.130.10.10">
    <property type="entry name" value="YVTN repeat-like/Quinoprotein amine dehydrogenase"/>
    <property type="match status" value="1"/>
</dbReference>
<organism evidence="2 3">
    <name type="scientific">Rubrivirga marina</name>
    <dbReference type="NCBI Taxonomy" id="1196024"/>
    <lineage>
        <taxon>Bacteria</taxon>
        <taxon>Pseudomonadati</taxon>
        <taxon>Rhodothermota</taxon>
        <taxon>Rhodothermia</taxon>
        <taxon>Rhodothermales</taxon>
        <taxon>Rubricoccaceae</taxon>
        <taxon>Rubrivirga</taxon>
    </lineage>
</organism>
<keyword evidence="3" id="KW-1185">Reference proteome</keyword>
<dbReference type="Pfam" id="PF08309">
    <property type="entry name" value="LVIVD"/>
    <property type="match status" value="3"/>
</dbReference>
<dbReference type="SUPFAM" id="SSF75011">
    <property type="entry name" value="3-carboxy-cis,cis-mucoante lactonizing enzyme"/>
    <property type="match status" value="1"/>
</dbReference>
<dbReference type="RefSeq" id="WP_095509966.1">
    <property type="nucleotide sequence ID" value="NZ_MQWD01000001.1"/>
</dbReference>
<dbReference type="NCBIfam" id="TIGR04312">
    <property type="entry name" value="choice_anch_B"/>
    <property type="match status" value="1"/>
</dbReference>
<dbReference type="InterPro" id="IPR011048">
    <property type="entry name" value="Haem_d1_sf"/>
</dbReference>
<comment type="caution">
    <text evidence="2">The sequence shown here is derived from an EMBL/GenBank/DDBJ whole genome shotgun (WGS) entry which is preliminary data.</text>
</comment>
<dbReference type="InterPro" id="IPR027589">
    <property type="entry name" value="Choice_anch_B"/>
</dbReference>
<dbReference type="OrthoDB" id="291295at2"/>
<sequence>MIRLFAAVLLLTASVSAQTLELIGTVDLPAIVTDSLETGGSDVWGYVAPDGAEYAIMGDIEGVSVVAVPSLEVVARVPGPTNDARWYWRDIKTYGRYAYVVTEAYGPSEGLQILDLSGLPERVEEVAVVRGPDDAFVSSHNLSIDTATGHAYVLDSDGESVYVLSLADPVAPEVVARLDVGDVHDVYAHEDRAYVAEGRNPTYSIWDLSDKSAPQLVSRVTVPNAGYVHNIWPTDDGRHVLTTEETAEKTVKVWNVEAPENPELVGEWLGANRIAHNVLVRGRYAFLSHYSAGVYVLDLADLANPAVVAHHDTYPKNDDVAMDGNWGATLPSPGGYVYGSDGTGQLTVLRWTPPADS</sequence>
<evidence type="ECO:0000313" key="3">
    <source>
        <dbReference type="Proteomes" id="UP000216339"/>
    </source>
</evidence>
<keyword evidence="1" id="KW-0732">Signal</keyword>
<dbReference type="AlphaFoldDB" id="A0A271IYH9"/>
<dbReference type="EMBL" id="MQWD01000001">
    <property type="protein sequence ID" value="PAP76316.1"/>
    <property type="molecule type" value="Genomic_DNA"/>
</dbReference>